<organism evidence="3 4">
    <name type="scientific">Alicyclobacillus mengziensis</name>
    <dbReference type="NCBI Taxonomy" id="2931921"/>
    <lineage>
        <taxon>Bacteria</taxon>
        <taxon>Bacillati</taxon>
        <taxon>Bacillota</taxon>
        <taxon>Bacilli</taxon>
        <taxon>Bacillales</taxon>
        <taxon>Alicyclobacillaceae</taxon>
        <taxon>Alicyclobacillus</taxon>
    </lineage>
</organism>
<accession>A0A9X7Z7M8</accession>
<dbReference type="PANTHER" id="PTHR43000">
    <property type="entry name" value="DTDP-D-GLUCOSE 4,6-DEHYDRATASE-RELATED"/>
    <property type="match status" value="1"/>
</dbReference>
<protein>
    <submittedName>
        <fullName evidence="3">NAD(P)-dependent oxidoreductase</fullName>
    </submittedName>
</protein>
<dbReference type="SUPFAM" id="SSF51735">
    <property type="entry name" value="NAD(P)-binding Rossmann-fold domains"/>
    <property type="match status" value="1"/>
</dbReference>
<dbReference type="AlphaFoldDB" id="A0A9X7Z7M8"/>
<evidence type="ECO:0000259" key="2">
    <source>
        <dbReference type="Pfam" id="PF01370"/>
    </source>
</evidence>
<name>A0A9X7Z7M8_9BACL</name>
<dbReference type="Gene3D" id="3.40.50.720">
    <property type="entry name" value="NAD(P)-binding Rossmann-like Domain"/>
    <property type="match status" value="1"/>
</dbReference>
<dbReference type="EMBL" id="CP071182">
    <property type="protein sequence ID" value="QSO47525.1"/>
    <property type="molecule type" value="Genomic_DNA"/>
</dbReference>
<dbReference type="InterPro" id="IPR001509">
    <property type="entry name" value="Epimerase_deHydtase"/>
</dbReference>
<dbReference type="Pfam" id="PF01370">
    <property type="entry name" value="Epimerase"/>
    <property type="match status" value="1"/>
</dbReference>
<dbReference type="Proteomes" id="UP000663505">
    <property type="component" value="Chromosome"/>
</dbReference>
<dbReference type="RefSeq" id="WP_206656869.1">
    <property type="nucleotide sequence ID" value="NZ_CP071182.1"/>
</dbReference>
<sequence length="283" mass="31971">MSRILVTGASGFIGKHLVRRLTREGHAVVEFSSKDGDISERDALSGYDNVEHVFHLAAKTFVPESWSNPHDYFRINILGMVTVLEFCRRIGASLTLLSTYVYGEPQYLPVNEEHPLVAASPYHQSKIMAEELAEFYSKQFNVKTTVLRIFNVYGQGQSSHFLIPKIYAQVVDDTVREVSVMDLEPRRDYVYIDDVTSAMLATLNPNELYRVYNVGSGAAASVRDVIETIFEVTGIQKPIHSANLVRKSEVSVCVADTSRIRKELSFVPLYTLYQGLKAWHEML</sequence>
<dbReference type="KEGG" id="afx:JZ786_00170"/>
<reference evidence="3 4" key="1">
    <citation type="submission" date="2021-02" db="EMBL/GenBank/DDBJ databases">
        <title>Alicyclobacillus curvatus sp. nov. and Alicyclobacillus mengziensis sp. nov., two acidophilic bacteria isolated from acid mine drainage.</title>
        <authorList>
            <person name="Huang Y."/>
        </authorList>
    </citation>
    <scope>NUCLEOTIDE SEQUENCE [LARGE SCALE GENOMIC DNA]</scope>
    <source>
        <strain evidence="3 4">S30H14</strain>
    </source>
</reference>
<dbReference type="PRINTS" id="PR01713">
    <property type="entry name" value="NUCEPIMERASE"/>
</dbReference>
<proteinExistence type="inferred from homology"/>
<gene>
    <name evidence="3" type="ORF">JZ786_00170</name>
</gene>
<evidence type="ECO:0000313" key="3">
    <source>
        <dbReference type="EMBL" id="QSO47525.1"/>
    </source>
</evidence>
<evidence type="ECO:0000256" key="1">
    <source>
        <dbReference type="ARBA" id="ARBA00007637"/>
    </source>
</evidence>
<comment type="similarity">
    <text evidence="1">Belongs to the NAD(P)-dependent epimerase/dehydratase family.</text>
</comment>
<keyword evidence="4" id="KW-1185">Reference proteome</keyword>
<evidence type="ECO:0000313" key="4">
    <source>
        <dbReference type="Proteomes" id="UP000663505"/>
    </source>
</evidence>
<feature type="domain" description="NAD-dependent epimerase/dehydratase" evidence="2">
    <location>
        <begin position="4"/>
        <end position="215"/>
    </location>
</feature>
<dbReference type="InterPro" id="IPR036291">
    <property type="entry name" value="NAD(P)-bd_dom_sf"/>
</dbReference>